<dbReference type="InterPro" id="IPR017871">
    <property type="entry name" value="ABC_transporter-like_CS"/>
</dbReference>
<keyword evidence="1" id="KW-0813">Transport</keyword>
<dbReference type="Pfam" id="PF00005">
    <property type="entry name" value="ABC_tran"/>
    <property type="match status" value="1"/>
</dbReference>
<dbReference type="PROSITE" id="PS00211">
    <property type="entry name" value="ABC_TRANSPORTER_1"/>
    <property type="match status" value="1"/>
</dbReference>
<dbReference type="EMBL" id="JBHSBN010000038">
    <property type="protein sequence ID" value="MFC4110326.1"/>
    <property type="molecule type" value="Genomic_DNA"/>
</dbReference>
<dbReference type="SMART" id="SM00382">
    <property type="entry name" value="AAA"/>
    <property type="match status" value="1"/>
</dbReference>
<evidence type="ECO:0000259" key="7">
    <source>
        <dbReference type="PROSITE" id="PS50893"/>
    </source>
</evidence>
<evidence type="ECO:0000256" key="3">
    <source>
        <dbReference type="ARBA" id="ARBA00022741"/>
    </source>
</evidence>
<dbReference type="InterPro" id="IPR050166">
    <property type="entry name" value="ABC_transporter_ATP-bind"/>
</dbReference>
<organism evidence="8 9">
    <name type="scientific">Micromonospora zhanjiangensis</name>
    <dbReference type="NCBI Taxonomy" id="1522057"/>
    <lineage>
        <taxon>Bacteria</taxon>
        <taxon>Bacillati</taxon>
        <taxon>Actinomycetota</taxon>
        <taxon>Actinomycetes</taxon>
        <taxon>Micromonosporales</taxon>
        <taxon>Micromonosporaceae</taxon>
        <taxon>Micromonospora</taxon>
    </lineage>
</organism>
<keyword evidence="2" id="KW-1003">Cell membrane</keyword>
<sequence length="249" mass="26799">MATHAGGLTAAPPRAVRVRDLYRGFGDRVVLDGLDLRIAAGEFVALLGRSGSGKSTLLRALAGLDRAGEGTGLVEVPRNLAVVFQDARLLPWQRVLANVVLGRSGPDATERGRAALREVGLAGRERAWPKELSGGEQQRVALARALVSEPELLLADEPFGALDALTRIRMHGLLRDLCARHRPAVLLVTHDVDEAVTLADRVLVLDAGRVALDQTIDLPTTRSHRQPRFLAYRERLLAALGVDETGGQT</sequence>
<dbReference type="Gene3D" id="3.40.50.300">
    <property type="entry name" value="P-loop containing nucleotide triphosphate hydrolases"/>
    <property type="match status" value="1"/>
</dbReference>
<dbReference type="PANTHER" id="PTHR42788">
    <property type="entry name" value="TAURINE IMPORT ATP-BINDING PROTEIN-RELATED"/>
    <property type="match status" value="1"/>
</dbReference>
<keyword evidence="4 8" id="KW-0067">ATP-binding</keyword>
<keyword evidence="9" id="KW-1185">Reference proteome</keyword>
<comment type="caution">
    <text evidence="8">The sequence shown here is derived from an EMBL/GenBank/DDBJ whole genome shotgun (WGS) entry which is preliminary data.</text>
</comment>
<gene>
    <name evidence="8" type="ORF">ACFOX0_30955</name>
</gene>
<reference evidence="9" key="1">
    <citation type="journal article" date="2019" name="Int. J. Syst. Evol. Microbiol.">
        <title>The Global Catalogue of Microorganisms (GCM) 10K type strain sequencing project: providing services to taxonomists for standard genome sequencing and annotation.</title>
        <authorList>
            <consortium name="The Broad Institute Genomics Platform"/>
            <consortium name="The Broad Institute Genome Sequencing Center for Infectious Disease"/>
            <person name="Wu L."/>
            <person name="Ma J."/>
        </authorList>
    </citation>
    <scope>NUCLEOTIDE SEQUENCE [LARGE SCALE GENOMIC DNA]</scope>
    <source>
        <strain evidence="9">2902at01</strain>
    </source>
</reference>
<dbReference type="GO" id="GO:0005524">
    <property type="term" value="F:ATP binding"/>
    <property type="evidence" value="ECO:0007669"/>
    <property type="project" value="UniProtKB-KW"/>
</dbReference>
<evidence type="ECO:0000256" key="4">
    <source>
        <dbReference type="ARBA" id="ARBA00022840"/>
    </source>
</evidence>
<keyword evidence="3" id="KW-0547">Nucleotide-binding</keyword>
<dbReference type="Proteomes" id="UP001595868">
    <property type="component" value="Unassembled WGS sequence"/>
</dbReference>
<evidence type="ECO:0000256" key="6">
    <source>
        <dbReference type="ARBA" id="ARBA00023136"/>
    </source>
</evidence>
<evidence type="ECO:0000313" key="9">
    <source>
        <dbReference type="Proteomes" id="UP001595868"/>
    </source>
</evidence>
<keyword evidence="5" id="KW-1278">Translocase</keyword>
<evidence type="ECO:0000256" key="5">
    <source>
        <dbReference type="ARBA" id="ARBA00022967"/>
    </source>
</evidence>
<evidence type="ECO:0000256" key="1">
    <source>
        <dbReference type="ARBA" id="ARBA00022448"/>
    </source>
</evidence>
<name>A0ABV8KWH2_9ACTN</name>
<dbReference type="InterPro" id="IPR027417">
    <property type="entry name" value="P-loop_NTPase"/>
</dbReference>
<accession>A0ABV8KWH2</accession>
<feature type="domain" description="ABC transporter" evidence="7">
    <location>
        <begin position="16"/>
        <end position="232"/>
    </location>
</feature>
<dbReference type="SUPFAM" id="SSF52540">
    <property type="entry name" value="P-loop containing nucleoside triphosphate hydrolases"/>
    <property type="match status" value="1"/>
</dbReference>
<dbReference type="PANTHER" id="PTHR42788:SF17">
    <property type="entry name" value="ALIPHATIC SULFONATES IMPORT ATP-BINDING PROTEIN SSUB"/>
    <property type="match status" value="1"/>
</dbReference>
<proteinExistence type="predicted"/>
<protein>
    <submittedName>
        <fullName evidence="8">ABC transporter ATP-binding protein</fullName>
    </submittedName>
</protein>
<dbReference type="InterPro" id="IPR003439">
    <property type="entry name" value="ABC_transporter-like_ATP-bd"/>
</dbReference>
<dbReference type="RefSeq" id="WP_377552633.1">
    <property type="nucleotide sequence ID" value="NZ_JBHSBN010000038.1"/>
</dbReference>
<dbReference type="InterPro" id="IPR003593">
    <property type="entry name" value="AAA+_ATPase"/>
</dbReference>
<dbReference type="PROSITE" id="PS50893">
    <property type="entry name" value="ABC_TRANSPORTER_2"/>
    <property type="match status" value="1"/>
</dbReference>
<evidence type="ECO:0000313" key="8">
    <source>
        <dbReference type="EMBL" id="MFC4110326.1"/>
    </source>
</evidence>
<keyword evidence="6" id="KW-0472">Membrane</keyword>
<evidence type="ECO:0000256" key="2">
    <source>
        <dbReference type="ARBA" id="ARBA00022475"/>
    </source>
</evidence>